<gene>
    <name evidence="1" type="ORF">GCM10025869_30930</name>
</gene>
<protein>
    <submittedName>
        <fullName evidence="1">Uncharacterized protein</fullName>
    </submittedName>
</protein>
<evidence type="ECO:0000313" key="2">
    <source>
        <dbReference type="Proteomes" id="UP001157069"/>
    </source>
</evidence>
<evidence type="ECO:0000313" key="1">
    <source>
        <dbReference type="EMBL" id="GMA92564.1"/>
    </source>
</evidence>
<sequence length="134" mass="14339">MRRRRGIEVRESDETTVWLSFLDARIVDEHIETAELGDAGGRSCDRVVGGDIELNELGTELARGGRAPFRVARPDEDAMPLCDEGSSGLAAETLVRSGDEGCCHESMLERSGPDAQAANILVRRGPGSTAATRG</sequence>
<keyword evidence="2" id="KW-1185">Reference proteome</keyword>
<reference evidence="2" key="1">
    <citation type="journal article" date="2019" name="Int. J. Syst. Evol. Microbiol.">
        <title>The Global Catalogue of Microorganisms (GCM) 10K type strain sequencing project: providing services to taxonomists for standard genome sequencing and annotation.</title>
        <authorList>
            <consortium name="The Broad Institute Genomics Platform"/>
            <consortium name="The Broad Institute Genome Sequencing Center for Infectious Disease"/>
            <person name="Wu L."/>
            <person name="Ma J."/>
        </authorList>
    </citation>
    <scope>NUCLEOTIDE SEQUENCE [LARGE SCALE GENOMIC DNA]</scope>
    <source>
        <strain evidence="2">NBRC 108755</strain>
    </source>
</reference>
<accession>A0ABQ6JX32</accession>
<name>A0ABQ6JX32_9MICO</name>
<dbReference type="EMBL" id="BSVA01000001">
    <property type="protein sequence ID" value="GMA92564.1"/>
    <property type="molecule type" value="Genomic_DNA"/>
</dbReference>
<comment type="caution">
    <text evidence="1">The sequence shown here is derived from an EMBL/GenBank/DDBJ whole genome shotgun (WGS) entry which is preliminary data.</text>
</comment>
<dbReference type="Proteomes" id="UP001157069">
    <property type="component" value="Unassembled WGS sequence"/>
</dbReference>
<proteinExistence type="predicted"/>
<organism evidence="1 2">
    <name type="scientific">Homoserinibacter gongjuensis</name>
    <dbReference type="NCBI Taxonomy" id="1162968"/>
    <lineage>
        <taxon>Bacteria</taxon>
        <taxon>Bacillati</taxon>
        <taxon>Actinomycetota</taxon>
        <taxon>Actinomycetes</taxon>
        <taxon>Micrococcales</taxon>
        <taxon>Microbacteriaceae</taxon>
        <taxon>Homoserinibacter</taxon>
    </lineage>
</organism>